<dbReference type="Gene3D" id="1.10.530.40">
    <property type="match status" value="1"/>
</dbReference>
<keyword evidence="5" id="KW-0378">Hydrolase</keyword>
<dbReference type="Gene3D" id="2.30.30.40">
    <property type="entry name" value="SH3 Domains"/>
    <property type="match status" value="1"/>
</dbReference>
<dbReference type="InterPro" id="IPR008964">
    <property type="entry name" value="Invasin/intimin_cell_adhesion"/>
</dbReference>
<proteinExistence type="inferred from homology"/>
<dbReference type="SUPFAM" id="SSF49373">
    <property type="entry name" value="Invasin/intimin cell-adhesion fragments"/>
    <property type="match status" value="1"/>
</dbReference>
<sequence>MLHRMNKRKLLQKTAALLLVCLIPVAMPVSALEDQNSSFPEETPLSSQMEETSEASSEGNLPESELSQEPSSSEEPVEESSLPEEGEETLENEAETFQASELLVTGGHKAYMHGESGRKFRPDANMTRAEVAQMLYNLLAAKPAVSSSVFSDVSLSSWYGVAVNTLAKLGALNGYADGTFDPEAPITRAEFVKVVALCFPMKTGDIPFPDVSEKHWARKYISSAIAYGWIGGYKDGTFRPDSPILRCEAAKLMNVALGRMDEDFAADAETQKFVDVPKSHWAYKHIAEAAEPVEGGPVDPSVNGDYVRVTATSGLNLRSGPDTSYDSLTVLPLGTVLTVLSTKAAPWIQVKTSGGTEGYVHQDYVQDYTPGAASNVSISASSAEVRQYKTLYLVGTVSPAGTAMEWKSSNESVATVSEGFVYAKAPGTATITYTDTLGKSKASCQVTVTSPEAVRVAYTEPNIVSAGASFDLMAVTDQTKSAVRFTVTGGGSGSWETSDYTTESQSAAGLPTNTVRLFKKSVKFNAPGTYTLRAYSKTGSGSYSTEYAEFTVLVISNYDVTTTTYDNRKASSEVIDIIAQFEGFLPTVYPDTLAGNIPTVGYGYVVSRNETFYNNVTKTEARALLADTIDSGWYASAVNSFRSSYNLKMSQCQFDALVSFVYNCGGGTLTESSGGEPEYGTARVLTNAVVPPSSFPVSGTVNINDSVVYQDTSAKSTKVGTIKLGSSLSVLGVKTNVGNNKEVWYQVESGKVKGWARAGDIRLSGDYTHDLAYVDAITFGNNLTQWNIAGGVHLVGLFDRRMAEARLFSYGDYAGCYRSDPGYDYNPGYTIPSWYN</sequence>
<feature type="compositionally biased region" description="Acidic residues" evidence="6">
    <location>
        <begin position="75"/>
        <end position="93"/>
    </location>
</feature>
<organism evidence="10 11">
    <name type="scientific">Neglectibacter timonensis</name>
    <dbReference type="NCBI Taxonomy" id="1776382"/>
    <lineage>
        <taxon>Bacteria</taxon>
        <taxon>Bacillati</taxon>
        <taxon>Bacillota</taxon>
        <taxon>Clostridia</taxon>
        <taxon>Eubacteriales</taxon>
        <taxon>Oscillospiraceae</taxon>
        <taxon>Neglectibacter</taxon>
    </lineage>
</organism>
<feature type="domain" description="SLH" evidence="8">
    <location>
        <begin position="146"/>
        <end position="203"/>
    </location>
</feature>
<feature type="domain" description="SH3b" evidence="9">
    <location>
        <begin position="304"/>
        <end position="369"/>
    </location>
</feature>
<dbReference type="Pfam" id="PF02368">
    <property type="entry name" value="Big_2"/>
    <property type="match status" value="1"/>
</dbReference>
<dbReference type="SMART" id="SM00635">
    <property type="entry name" value="BID_2"/>
    <property type="match status" value="1"/>
</dbReference>
<keyword evidence="3" id="KW-0677">Repeat</keyword>
<dbReference type="InterPro" id="IPR003646">
    <property type="entry name" value="SH3-like_bac-type"/>
</dbReference>
<feature type="signal peptide" evidence="7">
    <location>
        <begin position="1"/>
        <end position="31"/>
    </location>
</feature>
<evidence type="ECO:0000256" key="4">
    <source>
        <dbReference type="ARBA" id="ARBA00023200"/>
    </source>
</evidence>
<dbReference type="Proteomes" id="UP001524473">
    <property type="component" value="Unassembled WGS sequence"/>
</dbReference>
<feature type="domain" description="SLH" evidence="8">
    <location>
        <begin position="204"/>
        <end position="267"/>
    </location>
</feature>
<dbReference type="Pfam" id="PF00959">
    <property type="entry name" value="Phage_lysozyme"/>
    <property type="match status" value="1"/>
</dbReference>
<dbReference type="InterPro" id="IPR023347">
    <property type="entry name" value="Lysozyme_dom_sf"/>
</dbReference>
<evidence type="ECO:0000256" key="7">
    <source>
        <dbReference type="SAM" id="SignalP"/>
    </source>
</evidence>
<dbReference type="PROSITE" id="PS51272">
    <property type="entry name" value="SLH"/>
    <property type="match status" value="2"/>
</dbReference>
<dbReference type="CDD" id="cd00737">
    <property type="entry name" value="lyz_endolysin_autolysin"/>
    <property type="match status" value="1"/>
</dbReference>
<evidence type="ECO:0000313" key="10">
    <source>
        <dbReference type="EMBL" id="MCQ4840495.1"/>
    </source>
</evidence>
<comment type="caution">
    <text evidence="10">The sequence shown here is derived from an EMBL/GenBank/DDBJ whole genome shotgun (WGS) entry which is preliminary data.</text>
</comment>
<keyword evidence="5" id="KW-0326">Glycosidase</keyword>
<keyword evidence="2 5" id="KW-0081">Bacteriolytic enzyme</keyword>
<feature type="chain" id="PRO_5046231609" description="Lysozyme" evidence="7">
    <location>
        <begin position="32"/>
        <end position="836"/>
    </location>
</feature>
<keyword evidence="1 5" id="KW-0929">Antimicrobial</keyword>
<evidence type="ECO:0000259" key="9">
    <source>
        <dbReference type="PROSITE" id="PS51781"/>
    </source>
</evidence>
<evidence type="ECO:0000259" key="8">
    <source>
        <dbReference type="PROSITE" id="PS51272"/>
    </source>
</evidence>
<dbReference type="InterPro" id="IPR001119">
    <property type="entry name" value="SLH_dom"/>
</dbReference>
<evidence type="ECO:0000256" key="2">
    <source>
        <dbReference type="ARBA" id="ARBA00022638"/>
    </source>
</evidence>
<dbReference type="PANTHER" id="PTHR43308:SF5">
    <property type="entry name" value="S-LAYER PROTEIN _ PEPTIDOGLYCAN ENDO-BETA-N-ACETYLGLUCOSAMINIDASE"/>
    <property type="match status" value="1"/>
</dbReference>
<evidence type="ECO:0000256" key="1">
    <source>
        <dbReference type="ARBA" id="ARBA00022529"/>
    </source>
</evidence>
<comment type="catalytic activity">
    <reaction evidence="5">
        <text>Hydrolysis of (1-&gt;4)-beta-linkages between N-acetylmuramic acid and N-acetyl-D-glucosamine residues in a peptidoglycan and between N-acetyl-D-glucosamine residues in chitodextrins.</text>
        <dbReference type="EC" id="3.2.1.17"/>
    </reaction>
</comment>
<keyword evidence="7" id="KW-0732">Signal</keyword>
<dbReference type="RefSeq" id="WP_306286927.1">
    <property type="nucleotide sequence ID" value="NZ_JBKUZK010000002.1"/>
</dbReference>
<keyword evidence="4" id="KW-1035">Host cytoplasm</keyword>
<dbReference type="SMART" id="SM00287">
    <property type="entry name" value="SH3b"/>
    <property type="match status" value="2"/>
</dbReference>
<dbReference type="InterPro" id="IPR002196">
    <property type="entry name" value="Glyco_hydro_24"/>
</dbReference>
<dbReference type="EC" id="3.2.1.17" evidence="5"/>
<dbReference type="Pfam" id="PF08239">
    <property type="entry name" value="SH3_3"/>
    <property type="match status" value="1"/>
</dbReference>
<gene>
    <name evidence="10" type="ORF">NE695_11285</name>
</gene>
<feature type="compositionally biased region" description="Low complexity" evidence="6">
    <location>
        <begin position="61"/>
        <end position="74"/>
    </location>
</feature>
<dbReference type="InterPro" id="IPR051465">
    <property type="entry name" value="Cell_Envelope_Struct_Comp"/>
</dbReference>
<evidence type="ECO:0000256" key="6">
    <source>
        <dbReference type="SAM" id="MobiDB-lite"/>
    </source>
</evidence>
<evidence type="ECO:0000313" key="11">
    <source>
        <dbReference type="Proteomes" id="UP001524473"/>
    </source>
</evidence>
<feature type="compositionally biased region" description="Polar residues" evidence="6">
    <location>
        <begin position="34"/>
        <end position="59"/>
    </location>
</feature>
<dbReference type="InterPro" id="IPR033907">
    <property type="entry name" value="Endolysin_autolysin"/>
</dbReference>
<feature type="region of interest" description="Disordered" evidence="6">
    <location>
        <begin position="34"/>
        <end position="93"/>
    </location>
</feature>
<evidence type="ECO:0000256" key="3">
    <source>
        <dbReference type="ARBA" id="ARBA00022737"/>
    </source>
</evidence>
<name>A0ABT1S1S6_9FIRM</name>
<accession>A0ABT1S1S6</accession>
<keyword evidence="11" id="KW-1185">Reference proteome</keyword>
<dbReference type="Gene3D" id="2.60.40.1080">
    <property type="match status" value="1"/>
</dbReference>
<evidence type="ECO:0000256" key="5">
    <source>
        <dbReference type="RuleBase" id="RU003788"/>
    </source>
</evidence>
<dbReference type="PROSITE" id="PS51781">
    <property type="entry name" value="SH3B"/>
    <property type="match status" value="1"/>
</dbReference>
<reference evidence="10 11" key="1">
    <citation type="submission" date="2022-06" db="EMBL/GenBank/DDBJ databases">
        <title>Isolation of gut microbiota from human fecal samples.</title>
        <authorList>
            <person name="Pamer E.G."/>
            <person name="Barat B."/>
            <person name="Waligurski E."/>
            <person name="Medina S."/>
            <person name="Paddock L."/>
            <person name="Mostad J."/>
        </authorList>
    </citation>
    <scope>NUCLEOTIDE SEQUENCE [LARGE SCALE GENOMIC DNA]</scope>
    <source>
        <strain evidence="10 11">DFI.9.73</strain>
    </source>
</reference>
<protein>
    <recommendedName>
        <fullName evidence="5">Lysozyme</fullName>
        <ecNumber evidence="5">3.2.1.17</ecNumber>
    </recommendedName>
</protein>
<dbReference type="Pfam" id="PF00395">
    <property type="entry name" value="SLH"/>
    <property type="match status" value="3"/>
</dbReference>
<dbReference type="InterPro" id="IPR003343">
    <property type="entry name" value="Big_2"/>
</dbReference>
<dbReference type="EMBL" id="JANFZH010000024">
    <property type="protein sequence ID" value="MCQ4840495.1"/>
    <property type="molecule type" value="Genomic_DNA"/>
</dbReference>
<dbReference type="InterPro" id="IPR023346">
    <property type="entry name" value="Lysozyme-like_dom_sf"/>
</dbReference>
<dbReference type="SUPFAM" id="SSF53955">
    <property type="entry name" value="Lysozyme-like"/>
    <property type="match status" value="1"/>
</dbReference>
<comment type="similarity">
    <text evidence="5">Belongs to the glycosyl hydrolase 24 family.</text>
</comment>
<dbReference type="PANTHER" id="PTHR43308">
    <property type="entry name" value="OUTER MEMBRANE PROTEIN ALPHA-RELATED"/>
    <property type="match status" value="1"/>
</dbReference>